<dbReference type="Gene3D" id="1.25.10.10">
    <property type="entry name" value="Leucine-rich Repeat Variant"/>
    <property type="match status" value="1"/>
</dbReference>
<dbReference type="SUPFAM" id="SSF48371">
    <property type="entry name" value="ARM repeat"/>
    <property type="match status" value="1"/>
</dbReference>
<feature type="domain" description="TTI1 N-terminal TPR" evidence="2">
    <location>
        <begin position="10"/>
        <end position="366"/>
    </location>
</feature>
<reference evidence="4" key="1">
    <citation type="submission" date="2019-10" db="EMBL/GenBank/DDBJ databases">
        <authorList>
            <consortium name="DOE Joint Genome Institute"/>
            <person name="Kuo A."/>
            <person name="Miyauchi S."/>
            <person name="Kiss E."/>
            <person name="Drula E."/>
            <person name="Kohler A."/>
            <person name="Sanchez-Garcia M."/>
            <person name="Andreopoulos B."/>
            <person name="Barry K.W."/>
            <person name="Bonito G."/>
            <person name="Buee M."/>
            <person name="Carver A."/>
            <person name="Chen C."/>
            <person name="Cichocki N."/>
            <person name="Clum A."/>
            <person name="Culley D."/>
            <person name="Crous P.W."/>
            <person name="Fauchery L."/>
            <person name="Girlanda M."/>
            <person name="Hayes R."/>
            <person name="Keri Z."/>
            <person name="LaButti K."/>
            <person name="Lipzen A."/>
            <person name="Lombard V."/>
            <person name="Magnuson J."/>
            <person name="Maillard F."/>
            <person name="Morin E."/>
            <person name="Murat C."/>
            <person name="Nolan M."/>
            <person name="Ohm R."/>
            <person name="Pangilinan J."/>
            <person name="Pereira M."/>
            <person name="Perotto S."/>
            <person name="Peter M."/>
            <person name="Riley R."/>
            <person name="Sitrit Y."/>
            <person name="Stielow B."/>
            <person name="Szollosi G."/>
            <person name="Zifcakova L."/>
            <person name="Stursova M."/>
            <person name="Spatafora J.W."/>
            <person name="Tedersoo L."/>
            <person name="Vaario L.-M."/>
            <person name="Yamada A."/>
            <person name="Yan M."/>
            <person name="Wang P."/>
            <person name="Xu J."/>
            <person name="Bruns T."/>
            <person name="Baldrian P."/>
            <person name="Vilgalys R."/>
            <person name="Henrissat B."/>
            <person name="Grigoriev I.V."/>
            <person name="Hibbett D."/>
            <person name="Nagy L.G."/>
            <person name="Martin F.M."/>
        </authorList>
    </citation>
    <scope>NUCLEOTIDE SEQUENCE</scope>
    <source>
        <strain evidence="4">Prilba</strain>
    </source>
</reference>
<dbReference type="AlphaFoldDB" id="A0A9P5TAM2"/>
<evidence type="ECO:0000256" key="1">
    <source>
        <dbReference type="SAM" id="MobiDB-lite"/>
    </source>
</evidence>
<dbReference type="PANTHER" id="PTHR18460">
    <property type="entry name" value="TEL2 INTERACTING PROTEIN 1 TTI1 FAMILY MEMBER"/>
    <property type="match status" value="1"/>
</dbReference>
<reference evidence="4" key="2">
    <citation type="journal article" date="2020" name="Nat. Commun.">
        <title>Large-scale genome sequencing of mycorrhizal fungi provides insights into the early evolution of symbiotic traits.</title>
        <authorList>
            <person name="Miyauchi S."/>
            <person name="Kiss E."/>
            <person name="Kuo A."/>
            <person name="Drula E."/>
            <person name="Kohler A."/>
            <person name="Sanchez-Garcia M."/>
            <person name="Morin E."/>
            <person name="Andreopoulos B."/>
            <person name="Barry K.W."/>
            <person name="Bonito G."/>
            <person name="Buee M."/>
            <person name="Carver A."/>
            <person name="Chen C."/>
            <person name="Cichocki N."/>
            <person name="Clum A."/>
            <person name="Culley D."/>
            <person name="Crous P.W."/>
            <person name="Fauchery L."/>
            <person name="Girlanda M."/>
            <person name="Hayes R.D."/>
            <person name="Keri Z."/>
            <person name="LaButti K."/>
            <person name="Lipzen A."/>
            <person name="Lombard V."/>
            <person name="Magnuson J."/>
            <person name="Maillard F."/>
            <person name="Murat C."/>
            <person name="Nolan M."/>
            <person name="Ohm R.A."/>
            <person name="Pangilinan J."/>
            <person name="Pereira M.F."/>
            <person name="Perotto S."/>
            <person name="Peter M."/>
            <person name="Pfister S."/>
            <person name="Riley R."/>
            <person name="Sitrit Y."/>
            <person name="Stielow J.B."/>
            <person name="Szollosi G."/>
            <person name="Zifcakova L."/>
            <person name="Stursova M."/>
            <person name="Spatafora J.W."/>
            <person name="Tedersoo L."/>
            <person name="Vaario L.M."/>
            <person name="Yamada A."/>
            <person name="Yan M."/>
            <person name="Wang P."/>
            <person name="Xu J."/>
            <person name="Bruns T."/>
            <person name="Baldrian P."/>
            <person name="Vilgalys R."/>
            <person name="Dunand C."/>
            <person name="Henrissat B."/>
            <person name="Grigoriev I.V."/>
            <person name="Hibbett D."/>
            <person name="Nagy L.G."/>
            <person name="Martin F.M."/>
        </authorList>
    </citation>
    <scope>NUCLEOTIDE SEQUENCE</scope>
    <source>
        <strain evidence="4">Prilba</strain>
    </source>
</reference>
<dbReference type="InterPro" id="IPR011989">
    <property type="entry name" value="ARM-like"/>
</dbReference>
<proteinExistence type="predicted"/>
<dbReference type="EMBL" id="WHVB01000006">
    <property type="protein sequence ID" value="KAF8482034.1"/>
    <property type="molecule type" value="Genomic_DNA"/>
</dbReference>
<dbReference type="OrthoDB" id="49511at2759"/>
<dbReference type="InterPro" id="IPR016024">
    <property type="entry name" value="ARM-type_fold"/>
</dbReference>
<evidence type="ECO:0000313" key="5">
    <source>
        <dbReference type="Proteomes" id="UP000759537"/>
    </source>
</evidence>
<dbReference type="InterPro" id="IPR052587">
    <property type="entry name" value="TELO2-interacting_protein_1"/>
</dbReference>
<name>A0A9P5TAM2_9AGAM</name>
<dbReference type="InterPro" id="IPR057567">
    <property type="entry name" value="TPR_TTI1_C"/>
</dbReference>
<organism evidence="4 5">
    <name type="scientific">Russula ochroleuca</name>
    <dbReference type="NCBI Taxonomy" id="152965"/>
    <lineage>
        <taxon>Eukaryota</taxon>
        <taxon>Fungi</taxon>
        <taxon>Dikarya</taxon>
        <taxon>Basidiomycota</taxon>
        <taxon>Agaricomycotina</taxon>
        <taxon>Agaricomycetes</taxon>
        <taxon>Russulales</taxon>
        <taxon>Russulaceae</taxon>
        <taxon>Russula</taxon>
    </lineage>
</organism>
<gene>
    <name evidence="4" type="ORF">DFH94DRAFT_734658</name>
</gene>
<dbReference type="InterPro" id="IPR057566">
    <property type="entry name" value="TPR_TTI1_N"/>
</dbReference>
<protein>
    <submittedName>
        <fullName evidence="4">ARM repeat-containing protein</fullName>
    </submittedName>
</protein>
<evidence type="ECO:0000259" key="3">
    <source>
        <dbReference type="Pfam" id="PF24181"/>
    </source>
</evidence>
<dbReference type="PANTHER" id="PTHR18460:SF3">
    <property type="entry name" value="TELO2-INTERACTING PROTEIN 1 HOMOLOG"/>
    <property type="match status" value="1"/>
</dbReference>
<feature type="domain" description="TTI1 C-terminal TPR" evidence="3">
    <location>
        <begin position="792"/>
        <end position="1080"/>
    </location>
</feature>
<dbReference type="Pfam" id="PF24181">
    <property type="entry name" value="TPR_TTI1_C"/>
    <property type="match status" value="1"/>
</dbReference>
<dbReference type="InterPro" id="IPR049362">
    <property type="entry name" value="TTI1_rpt"/>
</dbReference>
<accession>A0A9P5TAM2</accession>
<sequence length="1115" mass="123901">MAEIQHQDVFKELKRLCVPLLENSLLSPVVIPRVLSLLTELYAHLQNLHNTGFNFSPSLISYTMFPLTSILRRNESAAIPDRVVELILSSLQILCEDWWWSCDLRTWEQLFMLCGAFVGNISAKGKEKERDDESKEAAIRCLITLTRKRETESDPTSPHAKFVEHARTTSFIPILGQTINALITTTESSSLHLQRSSLELLRILFEHYVSEDFAPTVLPGIVSTMSRVALGSPTLKTWANGEVASLALSVMQMAILKSVGDGICIREGLVREVTDLDDLIAVAEGTGERTVTPGEEHRIERTHAWLKATSSQLLMALKALTPIVLHPTATALVAISSLSSSLLEYTSLTLPSCRPLLISFLLSLSRSTYDSVSSHAYGSLVQLTSPASKVRHPLSQTLLQMTGDILSTLPRVLPSHADFKVELLAGQVEAICRLVTISSENFSTLSRGLGKLFGPMGGIEKWGWRLLAVMEFEMSQVTITDSPMARLMLEQGTDHYEPTFPELSLKYITSRSTQATLEQMFRSLGNAGREDCIYAVEWFTAVGRNRRDDRGVAALWLGSRLLEGIAGVTEGVPEVDLAPRRSNRLYKAARGLSRTIAELWDELNPDVEPFDNPQADGMDDIPSIEHVQGLVVLDQSLRIGRGTAFTPLRKTSKLILHSMVALQLLSVSARVLQARFASVLLYTLYPILQSIISPVSQLSDSGFAALNSVASCLSYASPANLLISNFDYILDAISRRLSRQHLDIDAVKVLLVVIRLVGRDVIQKASDVVDECFDRLDEYHGYDLVVDRLIEVLLEIVKVVEEDEDSHVIREEDPGRAIAIPPDNTRMDAFESWFTSRNDTESHENDSTEYGPAPRRPWGDTGATAPEEPSADESQMQNDPDTAQVTPIQALSKQIVSRTVYFLTHESATVRTKILALLSSAVPILPESALLASIHKAWPFILNRLSDPEPFVVTAAAGLVEALSMHVGSFMYRRVWDDVWPRFRTMLQKLEVADSKSALARRGPGSVGTESAYTQSHRLYRSMLKTMTASMKKVQVNDSLAWEMLVYFRRFLHSQSHQELQTCATELFAAAGKNNADAVWLVLFSTTATGDSPTSFLQKREWDIQKNSELILQQL</sequence>
<feature type="compositionally biased region" description="Polar residues" evidence="1">
    <location>
        <begin position="872"/>
        <end position="883"/>
    </location>
</feature>
<dbReference type="Pfam" id="PF21547">
    <property type="entry name" value="TTI1"/>
    <property type="match status" value="1"/>
</dbReference>
<evidence type="ECO:0000313" key="4">
    <source>
        <dbReference type="EMBL" id="KAF8482034.1"/>
    </source>
</evidence>
<dbReference type="Proteomes" id="UP000759537">
    <property type="component" value="Unassembled WGS sequence"/>
</dbReference>
<evidence type="ECO:0000259" key="2">
    <source>
        <dbReference type="Pfam" id="PF24173"/>
    </source>
</evidence>
<dbReference type="GO" id="GO:0005737">
    <property type="term" value="C:cytoplasm"/>
    <property type="evidence" value="ECO:0007669"/>
    <property type="project" value="TreeGrafter"/>
</dbReference>
<dbReference type="Pfam" id="PF24173">
    <property type="entry name" value="TPR_TTI1_N"/>
    <property type="match status" value="1"/>
</dbReference>
<keyword evidence="5" id="KW-1185">Reference proteome</keyword>
<feature type="region of interest" description="Disordered" evidence="1">
    <location>
        <begin position="836"/>
        <end position="883"/>
    </location>
</feature>
<comment type="caution">
    <text evidence="4">The sequence shown here is derived from an EMBL/GenBank/DDBJ whole genome shotgun (WGS) entry which is preliminary data.</text>
</comment>